<reference evidence="1 2" key="1">
    <citation type="submission" date="2015-09" db="EMBL/GenBank/DDBJ databases">
        <title>Sorangium comparison.</title>
        <authorList>
            <person name="Zaburannyi N."/>
            <person name="Bunk B."/>
            <person name="Overmann J."/>
            <person name="Mueller R."/>
        </authorList>
    </citation>
    <scope>NUCLEOTIDE SEQUENCE [LARGE SCALE GENOMIC DNA]</scope>
    <source>
        <strain evidence="1 2">So ce836</strain>
    </source>
</reference>
<dbReference type="AlphaFoldDB" id="A0A4P2QL80"/>
<evidence type="ECO:0000313" key="2">
    <source>
        <dbReference type="Proteomes" id="UP000295497"/>
    </source>
</evidence>
<protein>
    <submittedName>
        <fullName evidence="1">Uncharacterized protein</fullName>
    </submittedName>
</protein>
<dbReference type="RefSeq" id="WP_237245276.1">
    <property type="nucleotide sequence ID" value="NZ_CP012672.1"/>
</dbReference>
<organism evidence="1 2">
    <name type="scientific">Sorangium cellulosum</name>
    <name type="common">Polyangium cellulosum</name>
    <dbReference type="NCBI Taxonomy" id="56"/>
    <lineage>
        <taxon>Bacteria</taxon>
        <taxon>Pseudomonadati</taxon>
        <taxon>Myxococcota</taxon>
        <taxon>Polyangia</taxon>
        <taxon>Polyangiales</taxon>
        <taxon>Polyangiaceae</taxon>
        <taxon>Sorangium</taxon>
    </lineage>
</organism>
<evidence type="ECO:0000313" key="1">
    <source>
        <dbReference type="EMBL" id="AUX30558.1"/>
    </source>
</evidence>
<dbReference type="Proteomes" id="UP000295497">
    <property type="component" value="Chromosome"/>
</dbReference>
<gene>
    <name evidence="1" type="ORF">SOCE836_026670</name>
</gene>
<sequence length="73" mass="7789">MGRALDALGGRAPIAEQHTPVTLIGRAAEGRWTRVDGIAPPARLAEEVRAYLSRGLAAPGAGGRRVDDPWRNF</sequence>
<dbReference type="EMBL" id="CP012672">
    <property type="protein sequence ID" value="AUX30558.1"/>
    <property type="molecule type" value="Genomic_DNA"/>
</dbReference>
<name>A0A4P2QL80_SORCE</name>
<proteinExistence type="predicted"/>
<accession>A0A4P2QL80</accession>